<comment type="caution">
    <text evidence="1">The sequence shown here is derived from an EMBL/GenBank/DDBJ whole genome shotgun (WGS) entry which is preliminary data.</text>
</comment>
<gene>
    <name evidence="1" type="ORF">EGN73_04225</name>
</gene>
<proteinExistence type="predicted"/>
<accession>A0A951MD79</accession>
<dbReference type="RefSeq" id="WP_219287226.1">
    <property type="nucleotide sequence ID" value="NZ_RPHB01000002.1"/>
</dbReference>
<dbReference type="Proteomes" id="UP000727490">
    <property type="component" value="Unassembled WGS sequence"/>
</dbReference>
<organism evidence="1 2">
    <name type="scientific">Arthrospiribacter ruber</name>
    <dbReference type="NCBI Taxonomy" id="2487934"/>
    <lineage>
        <taxon>Bacteria</taxon>
        <taxon>Pseudomonadati</taxon>
        <taxon>Bacteroidota</taxon>
        <taxon>Cytophagia</taxon>
        <taxon>Cytophagales</taxon>
        <taxon>Cyclobacteriaceae</taxon>
        <taxon>Arthrospiribacter</taxon>
    </lineage>
</organism>
<sequence length="62" mass="6992">MNLNNLKPAWRQFKLINSMDETNKDEILALIEEVENVPINRLPGIVVNSLMILVLIICCQGG</sequence>
<dbReference type="EMBL" id="RPHB01000002">
    <property type="protein sequence ID" value="MBW3467016.1"/>
    <property type="molecule type" value="Genomic_DNA"/>
</dbReference>
<dbReference type="AlphaFoldDB" id="A0A951MD79"/>
<keyword evidence="2" id="KW-1185">Reference proteome</keyword>
<protein>
    <submittedName>
        <fullName evidence="1">Uncharacterized protein</fullName>
    </submittedName>
</protein>
<name>A0A951MD79_9BACT</name>
<evidence type="ECO:0000313" key="1">
    <source>
        <dbReference type="EMBL" id="MBW3467016.1"/>
    </source>
</evidence>
<reference evidence="1 2" key="1">
    <citation type="journal article" date="2020" name="Syst. Appl. Microbiol.">
        <title>Arthrospiribacter ruber gen. nov., sp. nov., a novel bacterium isolated from Arthrospira cultures.</title>
        <authorList>
            <person name="Waleron M."/>
            <person name="Misztak A."/>
            <person name="Waleron M.M."/>
            <person name="Furmaniak M."/>
            <person name="Mrozik A."/>
            <person name="Waleron K."/>
        </authorList>
    </citation>
    <scope>NUCLEOTIDE SEQUENCE [LARGE SCALE GENOMIC DNA]</scope>
    <source>
        <strain evidence="1 2">DPMB0001</strain>
    </source>
</reference>
<evidence type="ECO:0000313" key="2">
    <source>
        <dbReference type="Proteomes" id="UP000727490"/>
    </source>
</evidence>